<evidence type="ECO:0000313" key="8">
    <source>
        <dbReference type="Proteomes" id="UP000189818"/>
    </source>
</evidence>
<accession>A0A1T5H2E5</accession>
<dbReference type="InterPro" id="IPR036259">
    <property type="entry name" value="MFS_trans_sf"/>
</dbReference>
<dbReference type="GO" id="GO:0046943">
    <property type="term" value="F:carboxylic acid transmembrane transporter activity"/>
    <property type="evidence" value="ECO:0007669"/>
    <property type="project" value="TreeGrafter"/>
</dbReference>
<feature type="transmembrane region" description="Helical" evidence="5">
    <location>
        <begin position="160"/>
        <end position="180"/>
    </location>
</feature>
<feature type="transmembrane region" description="Helical" evidence="5">
    <location>
        <begin position="97"/>
        <end position="122"/>
    </location>
</feature>
<dbReference type="OrthoDB" id="9784658at2"/>
<evidence type="ECO:0000256" key="3">
    <source>
        <dbReference type="ARBA" id="ARBA00022989"/>
    </source>
</evidence>
<evidence type="ECO:0000313" key="7">
    <source>
        <dbReference type="EMBL" id="SKC14846.1"/>
    </source>
</evidence>
<feature type="domain" description="Major facilitator superfamily (MFS) profile" evidence="6">
    <location>
        <begin position="6"/>
        <end position="391"/>
    </location>
</feature>
<feature type="transmembrane region" description="Helical" evidence="5">
    <location>
        <begin position="277"/>
        <end position="296"/>
    </location>
</feature>
<dbReference type="InterPro" id="IPR020846">
    <property type="entry name" value="MFS_dom"/>
</dbReference>
<evidence type="ECO:0000256" key="5">
    <source>
        <dbReference type="SAM" id="Phobius"/>
    </source>
</evidence>
<feature type="transmembrane region" description="Helical" evidence="5">
    <location>
        <begin position="247"/>
        <end position="265"/>
    </location>
</feature>
<feature type="transmembrane region" description="Helical" evidence="5">
    <location>
        <begin position="302"/>
        <end position="324"/>
    </location>
</feature>
<protein>
    <submittedName>
        <fullName evidence="7">MFS transporter, AAHS family, 4-hydroxybenzoate transporter</fullName>
    </submittedName>
</protein>
<dbReference type="STRING" id="439228.SAMN06295920_1315"/>
<proteinExistence type="predicted"/>
<keyword evidence="2 5" id="KW-0812">Transmembrane</keyword>
<dbReference type="Pfam" id="PF07690">
    <property type="entry name" value="MFS_1"/>
    <property type="match status" value="1"/>
</dbReference>
<dbReference type="PANTHER" id="PTHR23508:SF10">
    <property type="entry name" value="CARBOXYLIC ACID TRANSPORTER PROTEIN HOMOLOG"/>
    <property type="match status" value="1"/>
</dbReference>
<evidence type="ECO:0000256" key="2">
    <source>
        <dbReference type="ARBA" id="ARBA00022692"/>
    </source>
</evidence>
<comment type="subcellular location">
    <subcellularLocation>
        <location evidence="1">Membrane</location>
        <topology evidence="1">Multi-pass membrane protein</topology>
    </subcellularLocation>
</comment>
<dbReference type="Gene3D" id="1.20.1250.20">
    <property type="entry name" value="MFS general substrate transporter like domains"/>
    <property type="match status" value="1"/>
</dbReference>
<dbReference type="InterPro" id="IPR011701">
    <property type="entry name" value="MFS"/>
</dbReference>
<dbReference type="PANTHER" id="PTHR23508">
    <property type="entry name" value="CARBOXYLIC ACID TRANSPORTER PROTEIN HOMOLOG"/>
    <property type="match status" value="1"/>
</dbReference>
<keyword evidence="4 5" id="KW-0472">Membrane</keyword>
<feature type="transmembrane region" description="Helical" evidence="5">
    <location>
        <begin position="42"/>
        <end position="64"/>
    </location>
</feature>
<evidence type="ECO:0000256" key="1">
    <source>
        <dbReference type="ARBA" id="ARBA00004141"/>
    </source>
</evidence>
<evidence type="ECO:0000259" key="6">
    <source>
        <dbReference type="PROSITE" id="PS50850"/>
    </source>
</evidence>
<reference evidence="8" key="1">
    <citation type="submission" date="2017-02" db="EMBL/GenBank/DDBJ databases">
        <authorList>
            <person name="Varghese N."/>
            <person name="Submissions S."/>
        </authorList>
    </citation>
    <scope>NUCLEOTIDE SEQUENCE [LARGE SCALE GENOMIC DNA]</scope>
    <source>
        <strain evidence="8">UM2</strain>
    </source>
</reference>
<dbReference type="PROSITE" id="PS50850">
    <property type="entry name" value="MFS"/>
    <property type="match status" value="1"/>
</dbReference>
<keyword evidence="3 5" id="KW-1133">Transmembrane helix</keyword>
<feature type="transmembrane region" description="Helical" evidence="5">
    <location>
        <begin position="210"/>
        <end position="235"/>
    </location>
</feature>
<dbReference type="SUPFAM" id="SSF103473">
    <property type="entry name" value="MFS general substrate transporter"/>
    <property type="match status" value="1"/>
</dbReference>
<dbReference type="AlphaFoldDB" id="A0A1T5H2E5"/>
<organism evidence="7 8">
    <name type="scientific">Rhizorhabdus histidinilytica</name>
    <dbReference type="NCBI Taxonomy" id="439228"/>
    <lineage>
        <taxon>Bacteria</taxon>
        <taxon>Pseudomonadati</taxon>
        <taxon>Pseudomonadota</taxon>
        <taxon>Alphaproteobacteria</taxon>
        <taxon>Sphingomonadales</taxon>
        <taxon>Sphingomonadaceae</taxon>
        <taxon>Rhizorhabdus</taxon>
    </lineage>
</organism>
<evidence type="ECO:0000256" key="4">
    <source>
        <dbReference type="ARBA" id="ARBA00023136"/>
    </source>
</evidence>
<keyword evidence="8" id="KW-1185">Reference proteome</keyword>
<feature type="transmembrane region" description="Helical" evidence="5">
    <location>
        <begin position="336"/>
        <end position="355"/>
    </location>
</feature>
<name>A0A1T5H2E5_9SPHN</name>
<sequence length="396" mass="39355">MTAARTFWICFAVAMLDGFDTLVISFIAPAFAGEWGLAEAQVGRIFGAGLVGAAIGAVGGGALADAIGHRRTLLGCVTLFGLLTMGCAMAPDMGTLILLRLLAGLGLGGAIPAISALAAGSVGPDRRSATVTRMFLGFPLGAVVGGMVVAAMIGPLGWRSALWMGGALALLLVPVVFAWIGDARPGAHHGDAADMADAAREPVLGGGRRTAALSLFAAAFLILLVGYFLVSWAPTILVRAGATPERAIIGAVLLNVGGIVGALALTRFLDRVGPFRVAGLALLVGAAFTVALGGNLPSAVVATPLLVLAGAAVIGAQLTLPSLAAALFPPSARGRGVGFTMGVGRLGSIAGPLIGGEMLGAGLSDQALFACVAAPVLLSGLILRFADGRRPAAGQG</sequence>
<gene>
    <name evidence="7" type="ORF">SAMN06295920_1315</name>
</gene>
<feature type="transmembrane region" description="Helical" evidence="5">
    <location>
        <begin position="134"/>
        <end position="154"/>
    </location>
</feature>
<feature type="transmembrane region" description="Helical" evidence="5">
    <location>
        <begin position="367"/>
        <end position="386"/>
    </location>
</feature>
<feature type="transmembrane region" description="Helical" evidence="5">
    <location>
        <begin position="71"/>
        <end position="91"/>
    </location>
</feature>
<dbReference type="EMBL" id="FUYM01000031">
    <property type="protein sequence ID" value="SKC14846.1"/>
    <property type="molecule type" value="Genomic_DNA"/>
</dbReference>
<dbReference type="GO" id="GO:0005886">
    <property type="term" value="C:plasma membrane"/>
    <property type="evidence" value="ECO:0007669"/>
    <property type="project" value="TreeGrafter"/>
</dbReference>
<dbReference type="RefSeq" id="WP_079651161.1">
    <property type="nucleotide sequence ID" value="NZ_FUYM01000031.1"/>
</dbReference>
<dbReference type="Proteomes" id="UP000189818">
    <property type="component" value="Unassembled WGS sequence"/>
</dbReference>